<accession>A0AAV1ND47</accession>
<feature type="domain" description="Cadherin" evidence="19">
    <location>
        <begin position="499"/>
        <end position="591"/>
    </location>
</feature>
<dbReference type="GO" id="GO:0045296">
    <property type="term" value="F:cadherin binding"/>
    <property type="evidence" value="ECO:0007669"/>
    <property type="project" value="TreeGrafter"/>
</dbReference>
<dbReference type="AlphaFoldDB" id="A0AAV1ND47"/>
<name>A0AAV1ND47_SCOSC</name>
<evidence type="ECO:0000256" key="5">
    <source>
        <dbReference type="ARBA" id="ARBA00022692"/>
    </source>
</evidence>
<evidence type="ECO:0000256" key="10">
    <source>
        <dbReference type="ARBA" id="ARBA00022889"/>
    </source>
</evidence>
<dbReference type="Pfam" id="PF01049">
    <property type="entry name" value="CADH_Y-type_LIR"/>
    <property type="match status" value="1"/>
</dbReference>
<keyword evidence="4" id="KW-0963">Cytoplasm</keyword>
<feature type="chain" id="PRO_5043819120" evidence="18">
    <location>
        <begin position="19"/>
        <end position="837"/>
    </location>
</feature>
<dbReference type="InterPro" id="IPR027397">
    <property type="entry name" value="Catenin-bd_sf"/>
</dbReference>
<dbReference type="FunFam" id="2.60.40.60:FF:000011">
    <property type="entry name" value="Cadherin 1"/>
    <property type="match status" value="1"/>
</dbReference>
<evidence type="ECO:0000259" key="19">
    <source>
        <dbReference type="PROSITE" id="PS50268"/>
    </source>
</evidence>
<dbReference type="Gene3D" id="2.60.40.60">
    <property type="entry name" value="Cadherins"/>
    <property type="match status" value="5"/>
</dbReference>
<dbReference type="PROSITE" id="PS00232">
    <property type="entry name" value="CADHERIN_1"/>
    <property type="match status" value="2"/>
</dbReference>
<dbReference type="PROSITE" id="PS50268">
    <property type="entry name" value="CADHERIN_2"/>
    <property type="match status" value="5"/>
</dbReference>
<dbReference type="PANTHER" id="PTHR24027">
    <property type="entry name" value="CADHERIN-23"/>
    <property type="match status" value="1"/>
</dbReference>
<evidence type="ECO:0000313" key="20">
    <source>
        <dbReference type="EMBL" id="CAK6957486.1"/>
    </source>
</evidence>
<evidence type="ECO:0000256" key="6">
    <source>
        <dbReference type="ARBA" id="ARBA00022723"/>
    </source>
</evidence>
<proteinExistence type="predicted"/>
<evidence type="ECO:0000256" key="8">
    <source>
        <dbReference type="ARBA" id="ARBA00022737"/>
    </source>
</evidence>
<dbReference type="CDD" id="cd11304">
    <property type="entry name" value="Cadherin_repeat"/>
    <property type="match status" value="4"/>
</dbReference>
<dbReference type="GO" id="GO:0005912">
    <property type="term" value="C:adherens junction"/>
    <property type="evidence" value="ECO:0007669"/>
    <property type="project" value="TreeGrafter"/>
</dbReference>
<organism evidence="20 21">
    <name type="scientific">Scomber scombrus</name>
    <name type="common">Atlantic mackerel</name>
    <name type="synonym">Scomber vernalis</name>
    <dbReference type="NCBI Taxonomy" id="13677"/>
    <lineage>
        <taxon>Eukaryota</taxon>
        <taxon>Metazoa</taxon>
        <taxon>Chordata</taxon>
        <taxon>Craniata</taxon>
        <taxon>Vertebrata</taxon>
        <taxon>Euteleostomi</taxon>
        <taxon>Actinopterygii</taxon>
        <taxon>Neopterygii</taxon>
        <taxon>Teleostei</taxon>
        <taxon>Neoteleostei</taxon>
        <taxon>Acanthomorphata</taxon>
        <taxon>Pelagiaria</taxon>
        <taxon>Scombriformes</taxon>
        <taxon>Scombridae</taxon>
        <taxon>Scomber</taxon>
    </lineage>
</organism>
<dbReference type="FunFam" id="2.60.40.60:FF:000019">
    <property type="entry name" value="Cadherin 2"/>
    <property type="match status" value="1"/>
</dbReference>
<evidence type="ECO:0000256" key="11">
    <source>
        <dbReference type="ARBA" id="ARBA00022989"/>
    </source>
</evidence>
<dbReference type="InterPro" id="IPR020894">
    <property type="entry name" value="Cadherin_CS"/>
</dbReference>
<dbReference type="FunFam" id="2.60.40.60:FF:000095">
    <property type="entry name" value="Cadherin 13"/>
    <property type="match status" value="1"/>
</dbReference>
<dbReference type="Proteomes" id="UP001314229">
    <property type="component" value="Unassembled WGS sequence"/>
</dbReference>
<comment type="subcellular location">
    <subcellularLocation>
        <location evidence="1 15">Cell membrane</location>
        <topology evidence="1 15">Single-pass type I membrane protein</topology>
    </subcellularLocation>
    <subcellularLocation>
        <location evidence="2">Cytoplasm</location>
    </subcellularLocation>
</comment>
<dbReference type="InterPro" id="IPR002126">
    <property type="entry name" value="Cadherin-like_dom"/>
</dbReference>
<feature type="signal peptide" evidence="18">
    <location>
        <begin position="1"/>
        <end position="18"/>
    </location>
</feature>
<dbReference type="GO" id="GO:0008013">
    <property type="term" value="F:beta-catenin binding"/>
    <property type="evidence" value="ECO:0007669"/>
    <property type="project" value="TreeGrafter"/>
</dbReference>
<dbReference type="EMBL" id="CAWUFR010000029">
    <property type="protein sequence ID" value="CAK6957486.1"/>
    <property type="molecule type" value="Genomic_DNA"/>
</dbReference>
<dbReference type="GO" id="GO:0060027">
    <property type="term" value="P:convergent extension involved in gastrulation"/>
    <property type="evidence" value="ECO:0007669"/>
    <property type="project" value="UniProtKB-ARBA"/>
</dbReference>
<dbReference type="Pfam" id="PF00028">
    <property type="entry name" value="Cadherin"/>
    <property type="match status" value="2"/>
</dbReference>
<feature type="domain" description="Cadherin" evidence="19">
    <location>
        <begin position="260"/>
        <end position="382"/>
    </location>
</feature>
<keyword evidence="10 15" id="KW-0130">Cell adhesion</keyword>
<keyword evidence="12 17" id="KW-0472">Membrane</keyword>
<keyword evidence="13" id="KW-0325">Glycoprotein</keyword>
<dbReference type="InterPro" id="IPR039808">
    <property type="entry name" value="Cadherin"/>
</dbReference>
<evidence type="ECO:0000256" key="3">
    <source>
        <dbReference type="ARBA" id="ARBA00022475"/>
    </source>
</evidence>
<evidence type="ECO:0000256" key="15">
    <source>
        <dbReference type="RuleBase" id="RU003318"/>
    </source>
</evidence>
<evidence type="ECO:0000256" key="4">
    <source>
        <dbReference type="ARBA" id="ARBA00022490"/>
    </source>
</evidence>
<dbReference type="GO" id="GO:0016339">
    <property type="term" value="P:calcium-dependent cell-cell adhesion via plasma membrane cell adhesion molecules"/>
    <property type="evidence" value="ECO:0007669"/>
    <property type="project" value="TreeGrafter"/>
</dbReference>
<feature type="domain" description="Cadherin" evidence="19">
    <location>
        <begin position="393"/>
        <end position="490"/>
    </location>
</feature>
<keyword evidence="7 18" id="KW-0732">Signal</keyword>
<evidence type="ECO:0000256" key="9">
    <source>
        <dbReference type="ARBA" id="ARBA00022837"/>
    </source>
</evidence>
<dbReference type="GO" id="GO:0034332">
    <property type="term" value="P:adherens junction organization"/>
    <property type="evidence" value="ECO:0007669"/>
    <property type="project" value="TreeGrafter"/>
</dbReference>
<keyword evidence="5 15" id="KW-0812">Transmembrane</keyword>
<keyword evidence="8" id="KW-0677">Repeat</keyword>
<dbReference type="SUPFAM" id="SSF49313">
    <property type="entry name" value="Cadherin-like"/>
    <property type="match status" value="5"/>
</dbReference>
<feature type="transmembrane region" description="Helical" evidence="17">
    <location>
        <begin position="601"/>
        <end position="623"/>
    </location>
</feature>
<feature type="domain" description="Cadherin" evidence="19">
    <location>
        <begin position="149"/>
        <end position="259"/>
    </location>
</feature>
<dbReference type="GO" id="GO:0016342">
    <property type="term" value="C:catenin complex"/>
    <property type="evidence" value="ECO:0007669"/>
    <property type="project" value="TreeGrafter"/>
</dbReference>
<dbReference type="GO" id="GO:0005737">
    <property type="term" value="C:cytoplasm"/>
    <property type="evidence" value="ECO:0007669"/>
    <property type="project" value="UniProtKB-SubCell"/>
</dbReference>
<comment type="function">
    <text evidence="16">Cadherins are calcium-dependent cell adhesion proteins.</text>
</comment>
<evidence type="ECO:0000256" key="18">
    <source>
        <dbReference type="SAM" id="SignalP"/>
    </source>
</evidence>
<evidence type="ECO:0000256" key="2">
    <source>
        <dbReference type="ARBA" id="ARBA00004496"/>
    </source>
</evidence>
<reference evidence="20 21" key="1">
    <citation type="submission" date="2024-01" db="EMBL/GenBank/DDBJ databases">
        <authorList>
            <person name="Alioto T."/>
            <person name="Alioto T."/>
            <person name="Gomez Garrido J."/>
        </authorList>
    </citation>
    <scope>NUCLEOTIDE SEQUENCE [LARGE SCALE GENOMIC DNA]</scope>
</reference>
<dbReference type="GO" id="GO:0000902">
    <property type="term" value="P:cell morphogenesis"/>
    <property type="evidence" value="ECO:0007669"/>
    <property type="project" value="TreeGrafter"/>
</dbReference>
<dbReference type="GO" id="GO:0007043">
    <property type="term" value="P:cell-cell junction assembly"/>
    <property type="evidence" value="ECO:0007669"/>
    <property type="project" value="TreeGrafter"/>
</dbReference>
<dbReference type="InterPro" id="IPR015919">
    <property type="entry name" value="Cadherin-like_sf"/>
</dbReference>
<protein>
    <submittedName>
        <fullName evidence="20">Cadherin-like protein 26</fullName>
    </submittedName>
</protein>
<keyword evidence="3" id="KW-1003">Cell membrane</keyword>
<keyword evidence="9 14" id="KW-0106">Calcium</keyword>
<keyword evidence="11 17" id="KW-1133">Transmembrane helix</keyword>
<dbReference type="GO" id="GO:0044331">
    <property type="term" value="P:cell-cell adhesion mediated by cadherin"/>
    <property type="evidence" value="ECO:0007669"/>
    <property type="project" value="TreeGrafter"/>
</dbReference>
<evidence type="ECO:0000256" key="16">
    <source>
        <dbReference type="RuleBase" id="RU004357"/>
    </source>
</evidence>
<evidence type="ECO:0000313" key="21">
    <source>
        <dbReference type="Proteomes" id="UP001314229"/>
    </source>
</evidence>
<dbReference type="GO" id="GO:0007156">
    <property type="term" value="P:homophilic cell adhesion via plasma membrane adhesion molecules"/>
    <property type="evidence" value="ECO:0007669"/>
    <property type="project" value="InterPro"/>
</dbReference>
<keyword evidence="21" id="KW-1185">Reference proteome</keyword>
<evidence type="ECO:0000256" key="1">
    <source>
        <dbReference type="ARBA" id="ARBA00004251"/>
    </source>
</evidence>
<keyword evidence="6" id="KW-0479">Metal-binding</keyword>
<evidence type="ECO:0000256" key="17">
    <source>
        <dbReference type="SAM" id="Phobius"/>
    </source>
</evidence>
<dbReference type="PANTHER" id="PTHR24027:SF78">
    <property type="entry name" value="CADHERIN-LIKE PROTEIN 26"/>
    <property type="match status" value="1"/>
</dbReference>
<dbReference type="GO" id="GO:0016477">
    <property type="term" value="P:cell migration"/>
    <property type="evidence" value="ECO:0007669"/>
    <property type="project" value="TreeGrafter"/>
</dbReference>
<feature type="domain" description="Cadherin" evidence="19">
    <location>
        <begin position="64"/>
        <end position="148"/>
    </location>
</feature>
<comment type="caution">
    <text evidence="20">The sequence shown here is derived from an EMBL/GenBank/DDBJ whole genome shotgun (WGS) entry which is preliminary data.</text>
</comment>
<dbReference type="PRINTS" id="PR00205">
    <property type="entry name" value="CADHERIN"/>
</dbReference>
<evidence type="ECO:0000256" key="12">
    <source>
        <dbReference type="ARBA" id="ARBA00023136"/>
    </source>
</evidence>
<sequence length="837" mass="93282">MRTIFLLLLVALTAAAESHRGSQNRRGKRELLVRSKRRWVLSTIEVTEEEPGPYPRPISQMFNDRTDHERKTHRFEISGMGVTKDPMGVFSIHKEDGYVYVHKPIDREQHSLFHIKFDIYNKDTGQKIDRELAFDVEIKDINDNAPKFFEDKIVTSVKENSPEGYLPVQLQVTDIDEQNTTNSQITVSVFKQTPEEPKIAVERIDSRLAQLKFTGCFDYDKAKKYEIIILAKDHGTPSLSSTAVVTLDILDGNSHPPTFKATNYNGEVKEMDIKDEVLRVAVEDKDTPNTPGWRAKYFFIKGNEDGNYNIKTDPETNEGILSLIKGKDFERTTLTTLQIGVENEEPLFVCKGKTPDGKGTPPPANSVNITMKVIDVNDPPEFATTTVDVYQREEEDPGKVMFTPKVKDVDSDIEKIRYVLLEDPADWVTIDEKTGQIVSSKTMDRESPFVDKDSNYKIIIAAIDDGEPPATGTCTVLVHLGDINDNMPKLINNGVIMCGNKADKVTVTAADSDAPPFSGPFAFSLNDENDATLKKQWKLDPAFGLEAGLVSLNTLAYGNYSVPLVIEDQQSVIGQDTVEVMVCDCGEGPVCLAKESASSSLGPAGIGLLLLGFLLFLLLLLLFMCECGAKDFKHIPMIQDEGNQTLIKYNQEGGGSEYKAEPTLIRTPTQNVTATDGLKKATMQMSQMPAVMAQDMNGFSSAGFTLTDSNMASLGRQQKERGNGGQTMYSTWTTSRENTFQGNSSRYQHSFSLRSNQYIADHIDRRLYVIDGDHAYHPAYQPYEYAYEGEGSKCQSLDELSLSNLGDNVQFMDDLGPKFKTLGGICYQTIQEKNIQL</sequence>
<evidence type="ECO:0000256" key="14">
    <source>
        <dbReference type="PROSITE-ProRule" id="PRU00043"/>
    </source>
</evidence>
<dbReference type="SMART" id="SM00112">
    <property type="entry name" value="CA"/>
    <property type="match status" value="5"/>
</dbReference>
<dbReference type="GO" id="GO:0005509">
    <property type="term" value="F:calcium ion binding"/>
    <property type="evidence" value="ECO:0007669"/>
    <property type="project" value="UniProtKB-UniRule"/>
</dbReference>
<evidence type="ECO:0000256" key="13">
    <source>
        <dbReference type="ARBA" id="ARBA00023180"/>
    </source>
</evidence>
<dbReference type="InterPro" id="IPR000233">
    <property type="entry name" value="Cadherin_Y-type_LIR"/>
</dbReference>
<dbReference type="Gene3D" id="4.10.900.10">
    <property type="entry name" value="TCF3-CBD (Catenin binding domain)"/>
    <property type="match status" value="1"/>
</dbReference>
<gene>
    <name evidence="20" type="ORF">FSCOSCO3_A026205</name>
</gene>
<evidence type="ECO:0000256" key="7">
    <source>
        <dbReference type="ARBA" id="ARBA00022729"/>
    </source>
</evidence>